<keyword evidence="3" id="KW-1185">Reference proteome</keyword>
<keyword evidence="1" id="KW-0732">Signal</keyword>
<evidence type="ECO:0000256" key="1">
    <source>
        <dbReference type="SAM" id="SignalP"/>
    </source>
</evidence>
<dbReference type="PANTHER" id="PTHR37953">
    <property type="entry name" value="UPF0127 PROTEIN MJ1496"/>
    <property type="match status" value="1"/>
</dbReference>
<organism evidence="2 3">
    <name type="scientific">Tropicimonas omnivorans</name>
    <dbReference type="NCBI Taxonomy" id="3075590"/>
    <lineage>
        <taxon>Bacteria</taxon>
        <taxon>Pseudomonadati</taxon>
        <taxon>Pseudomonadota</taxon>
        <taxon>Alphaproteobacteria</taxon>
        <taxon>Rhodobacterales</taxon>
        <taxon>Roseobacteraceae</taxon>
        <taxon>Tropicimonas</taxon>
    </lineage>
</organism>
<evidence type="ECO:0000313" key="3">
    <source>
        <dbReference type="Proteomes" id="UP001265259"/>
    </source>
</evidence>
<dbReference type="EMBL" id="JAVRHL010000003">
    <property type="protein sequence ID" value="MDT0683788.1"/>
    <property type="molecule type" value="Genomic_DNA"/>
</dbReference>
<evidence type="ECO:0000313" key="2">
    <source>
        <dbReference type="EMBL" id="MDT0683788.1"/>
    </source>
</evidence>
<comment type="caution">
    <text evidence="2">The sequence shown here is derived from an EMBL/GenBank/DDBJ whole genome shotgun (WGS) entry which is preliminary data.</text>
</comment>
<dbReference type="Pfam" id="PF02643">
    <property type="entry name" value="DUF192"/>
    <property type="match status" value="1"/>
</dbReference>
<dbReference type="Gene3D" id="2.60.120.1140">
    <property type="entry name" value="Protein of unknown function DUF192"/>
    <property type="match status" value="1"/>
</dbReference>
<gene>
    <name evidence="2" type="ORF">RM543_13935</name>
</gene>
<name>A0ABU3DJM9_9RHOB</name>
<dbReference type="PANTHER" id="PTHR37953:SF1">
    <property type="entry name" value="UPF0127 PROTEIN MJ1496"/>
    <property type="match status" value="1"/>
</dbReference>
<accession>A0ABU3DJM9</accession>
<feature type="chain" id="PRO_5045056700" evidence="1">
    <location>
        <begin position="23"/>
        <end position="158"/>
    </location>
</feature>
<proteinExistence type="predicted"/>
<dbReference type="InterPro" id="IPR038695">
    <property type="entry name" value="Saro_0823-like_sf"/>
</dbReference>
<protein>
    <submittedName>
        <fullName evidence="2">DUF192 domain-containing protein</fullName>
    </submittedName>
</protein>
<dbReference type="Proteomes" id="UP001265259">
    <property type="component" value="Unassembled WGS sequence"/>
</dbReference>
<feature type="signal peptide" evidence="1">
    <location>
        <begin position="1"/>
        <end position="22"/>
    </location>
</feature>
<reference evidence="2 3" key="1">
    <citation type="submission" date="2023-09" db="EMBL/GenBank/DDBJ databases">
        <authorList>
            <person name="Rey-Velasco X."/>
        </authorList>
    </citation>
    <scope>NUCLEOTIDE SEQUENCE [LARGE SCALE GENOMIC DNA]</scope>
    <source>
        <strain evidence="2 3">F158</strain>
    </source>
</reference>
<dbReference type="InterPro" id="IPR003795">
    <property type="entry name" value="DUF192"/>
</dbReference>
<sequence>MRVLGLAAGFAALLAGGGAASAQVACNPAQVQLRGDWGQARFRVDVADDPGERAKGLMFVEEMSRGKGMLFIYDAPQRASFWMKNTLIPLDMVFVGSDGIVTRVHDNAVPHDETPIDGGEGVYAVLEINGGLAEALGIDEGSQMRHPAFGDEAAWPCE</sequence>
<dbReference type="RefSeq" id="WP_311692661.1">
    <property type="nucleotide sequence ID" value="NZ_JAVRHL010000003.1"/>
</dbReference>